<dbReference type="EMBL" id="BLJY01000012">
    <property type="protein sequence ID" value="GFF20623.1"/>
    <property type="molecule type" value="Genomic_DNA"/>
</dbReference>
<sequence length="533" mass="58433">MRRFIALASVLTCGQAVVFSSVDIPLNSSGAVLRPDAYGYSIEPSSLAPYLQSSLASKLLNHIADIAGVPPPIRVGGNIADQTLFVPGLDVPSRAIPNDSTVDVLQIQKDWFRGWSEYFPDGTDFIYCLNLRNTSGSWTNAMQEASAAMDVLGDSLSLFELGNEIDHYISKGWRNASWGSKEYTRQWKQLTSQIMAADFYRQAEHQPLFQAAVFADPPWVPDQQDEIDDFDIINVTRAGLVDPEIIKSYAVHLYPQSTCDAPRRARLSLDLLSDHQVVWTNLSQYVPQQAASQDAGSPLVLGETNSASCSGQSGISDTFGAALWATDYVLTAASIGIEKVYFHLGHHSEYSSFTPLPYDYEGESLTAGIRANFYSHVFLAHVLASRDQTPRQITALPSANSSDFSGYAVFKEAARPALEKLVFVDMGVWNSSVGLSNPSTVSATDSTFVSPGQRPRREVQVRTSWRPGTKVEIIRLQGPGTNAKNEVNVSGVSFDPRSGEKIGKSKPDRAVVRRNGVVEFELLRAEAVLLQRL</sequence>
<dbReference type="Proteomes" id="UP000452235">
    <property type="component" value="Unassembled WGS sequence"/>
</dbReference>
<dbReference type="PANTHER" id="PTHR36183">
    <property type="entry name" value="BETA-GLUCURONIDASE"/>
    <property type="match status" value="1"/>
</dbReference>
<protein>
    <submittedName>
        <fullName evidence="1">Glycoside hydrolase superfamily</fullName>
    </submittedName>
</protein>
<proteinExistence type="predicted"/>
<dbReference type="InterPro" id="IPR052974">
    <property type="entry name" value="GH79_Enzymes"/>
</dbReference>
<dbReference type="InterPro" id="IPR031728">
    <property type="entry name" value="GlcAase_C"/>
</dbReference>
<dbReference type="SUPFAM" id="SSF51445">
    <property type="entry name" value="(Trans)glycosidases"/>
    <property type="match status" value="1"/>
</dbReference>
<dbReference type="GO" id="GO:0016787">
    <property type="term" value="F:hydrolase activity"/>
    <property type="evidence" value="ECO:0007669"/>
    <property type="project" value="UniProtKB-KW"/>
</dbReference>
<gene>
    <name evidence="1" type="ORF">ATEIFO6365_0012037900</name>
</gene>
<name>A0A5M3ZCT1_ASPTE</name>
<dbReference type="OrthoDB" id="2831684at2759"/>
<dbReference type="AlphaFoldDB" id="A0A5M3ZCT1"/>
<dbReference type="PANTHER" id="PTHR36183:SF2">
    <property type="entry name" value="BETA-GLUCURONIDASE C-TERMINAL DOMAIN-CONTAINING PROTEIN"/>
    <property type="match status" value="1"/>
</dbReference>
<dbReference type="VEuPathDB" id="FungiDB:ATEG_08405"/>
<dbReference type="Gene3D" id="3.20.20.80">
    <property type="entry name" value="Glycosidases"/>
    <property type="match status" value="1"/>
</dbReference>
<keyword evidence="2" id="KW-1185">Reference proteome</keyword>
<accession>A0A5M3ZCT1</accession>
<organism evidence="1 2">
    <name type="scientific">Aspergillus terreus</name>
    <dbReference type="NCBI Taxonomy" id="33178"/>
    <lineage>
        <taxon>Eukaryota</taxon>
        <taxon>Fungi</taxon>
        <taxon>Dikarya</taxon>
        <taxon>Ascomycota</taxon>
        <taxon>Pezizomycotina</taxon>
        <taxon>Eurotiomycetes</taxon>
        <taxon>Eurotiomycetidae</taxon>
        <taxon>Eurotiales</taxon>
        <taxon>Aspergillaceae</taxon>
        <taxon>Aspergillus</taxon>
        <taxon>Aspergillus subgen. Circumdati</taxon>
    </lineage>
</organism>
<evidence type="ECO:0000313" key="2">
    <source>
        <dbReference type="Proteomes" id="UP000452235"/>
    </source>
</evidence>
<dbReference type="InterPro" id="IPR017853">
    <property type="entry name" value="GH"/>
</dbReference>
<keyword evidence="1" id="KW-0378">Hydrolase</keyword>
<evidence type="ECO:0000313" key="1">
    <source>
        <dbReference type="EMBL" id="GFF20623.1"/>
    </source>
</evidence>
<dbReference type="Pfam" id="PF16862">
    <property type="entry name" value="Glyco_hydro_79C"/>
    <property type="match status" value="1"/>
</dbReference>
<comment type="caution">
    <text evidence="1">The sequence shown here is derived from an EMBL/GenBank/DDBJ whole genome shotgun (WGS) entry which is preliminary data.</text>
</comment>
<reference evidence="1 2" key="1">
    <citation type="submission" date="2020-01" db="EMBL/GenBank/DDBJ databases">
        <title>Aspergillus terreus IFO 6365 whole genome shotgun sequence.</title>
        <authorList>
            <person name="Kanamasa S."/>
            <person name="Takahashi H."/>
        </authorList>
    </citation>
    <scope>NUCLEOTIDE SEQUENCE [LARGE SCALE GENOMIC DNA]</scope>
    <source>
        <strain evidence="1 2">IFO 6365</strain>
    </source>
</reference>